<proteinExistence type="predicted"/>
<sequence>MNLKKLSWLTVFGLVSLSGFGQQKRILDHNRIGWFVYNGDHELSKKWSLHTEYQWRRIDYIRTWQQSLARLGVKYKLTEKVQLGGGYTYFVTFPYGDHPVADQGVPTPEHRLYQDLELADTAGRFVLSHRFRLEERWLSEQTPGDPRRISGWSYENRVRYQITVNYPLKGATIDNGEFYLTFFDELFISFGKNAGANIYNQNRILGGLGYQFRDNFQLELGFLNQITQHAETDPTTGNPVFEFNNGFRLNVAFGF</sequence>
<accession>A0A327X0K3</accession>
<protein>
    <submittedName>
        <fullName evidence="1">Uncharacterized protein DUF2490</fullName>
    </submittedName>
</protein>
<dbReference type="EMBL" id="QLMC01000002">
    <property type="protein sequence ID" value="RAJ99761.1"/>
    <property type="molecule type" value="Genomic_DNA"/>
</dbReference>
<dbReference type="OrthoDB" id="1118734at2"/>
<name>A0A327X0K3_LARAB</name>
<comment type="caution">
    <text evidence="1">The sequence shown here is derived from an EMBL/GenBank/DDBJ whole genome shotgun (WGS) entry which is preliminary data.</text>
</comment>
<dbReference type="InterPro" id="IPR019619">
    <property type="entry name" value="DUF2490"/>
</dbReference>
<dbReference type="RefSeq" id="WP_111627563.1">
    <property type="nucleotide sequence ID" value="NZ_QLMC01000002.1"/>
</dbReference>
<dbReference type="Proteomes" id="UP000248790">
    <property type="component" value="Unassembled WGS sequence"/>
</dbReference>
<reference evidence="1 2" key="1">
    <citation type="submission" date="2018-06" db="EMBL/GenBank/DDBJ databases">
        <title>Genomic Encyclopedia of Archaeal and Bacterial Type Strains, Phase II (KMG-II): from individual species to whole genera.</title>
        <authorList>
            <person name="Goeker M."/>
        </authorList>
    </citation>
    <scope>NUCLEOTIDE SEQUENCE [LARGE SCALE GENOMIC DNA]</scope>
    <source>
        <strain evidence="1 2">DSM 21851</strain>
    </source>
</reference>
<organism evidence="1 2">
    <name type="scientific">Larkinella arboricola</name>
    <dbReference type="NCBI Taxonomy" id="643671"/>
    <lineage>
        <taxon>Bacteria</taxon>
        <taxon>Pseudomonadati</taxon>
        <taxon>Bacteroidota</taxon>
        <taxon>Cytophagia</taxon>
        <taxon>Cytophagales</taxon>
        <taxon>Spirosomataceae</taxon>
        <taxon>Larkinella</taxon>
    </lineage>
</organism>
<dbReference type="Pfam" id="PF10677">
    <property type="entry name" value="DUF2490"/>
    <property type="match status" value="1"/>
</dbReference>
<gene>
    <name evidence="1" type="ORF">LX87_01457</name>
</gene>
<evidence type="ECO:0000313" key="1">
    <source>
        <dbReference type="EMBL" id="RAJ99761.1"/>
    </source>
</evidence>
<evidence type="ECO:0000313" key="2">
    <source>
        <dbReference type="Proteomes" id="UP000248790"/>
    </source>
</evidence>
<keyword evidence="2" id="KW-1185">Reference proteome</keyword>
<dbReference type="AlphaFoldDB" id="A0A327X0K3"/>